<dbReference type="InterPro" id="IPR036388">
    <property type="entry name" value="WH-like_DNA-bd_sf"/>
</dbReference>
<dbReference type="AlphaFoldDB" id="N0BFW6"/>
<proteinExistence type="predicted"/>
<dbReference type="HOGENOM" id="CLU_159725_3_1_2"/>
<dbReference type="eggNOG" id="arCOG01055">
    <property type="taxonomic scope" value="Archaea"/>
</dbReference>
<dbReference type="InterPro" id="IPR036390">
    <property type="entry name" value="WH_DNA-bd_sf"/>
</dbReference>
<dbReference type="SUPFAM" id="SSF46785">
    <property type="entry name" value="Winged helix' DNA-binding domain"/>
    <property type="match status" value="1"/>
</dbReference>
<dbReference type="RefSeq" id="WP_015591514.1">
    <property type="nucleotide sequence ID" value="NC_021169.1"/>
</dbReference>
<dbReference type="OrthoDB" id="140255at2157"/>
<dbReference type="Gene3D" id="1.10.10.10">
    <property type="entry name" value="Winged helix-like DNA-binding domain superfamily/Winged helix DNA-binding domain"/>
    <property type="match status" value="1"/>
</dbReference>
<keyword evidence="3" id="KW-1185">Reference proteome</keyword>
<evidence type="ECO:0000313" key="2">
    <source>
        <dbReference type="EMBL" id="AGK61918.1"/>
    </source>
</evidence>
<name>N0BFW6_9EURY</name>
<evidence type="ECO:0000313" key="3">
    <source>
        <dbReference type="Proteomes" id="UP000013307"/>
    </source>
</evidence>
<protein>
    <submittedName>
        <fullName evidence="2">Putative transcriptional regulator</fullName>
    </submittedName>
</protein>
<dbReference type="KEGG" id="ast:Asulf_01952"/>
<reference evidence="2 3" key="1">
    <citation type="journal article" date="2013" name="Genome Announc.">
        <title>Complete Genome Sequence of the Thermophilic and Facultatively Chemolithoautotrophic Sulfate Reducer Archaeoglobus sulfaticallidus Strain PM70-1T.</title>
        <authorList>
            <person name="Stokke R."/>
            <person name="Hocking W.P."/>
            <person name="Steinsbu B.O."/>
            <person name="Steen I.H."/>
        </authorList>
    </citation>
    <scope>NUCLEOTIDE SEQUENCE [LARGE SCALE GENOMIC DNA]</scope>
    <source>
        <strain evidence="2">PM70-1</strain>
    </source>
</reference>
<accession>N0BFW6</accession>
<dbReference type="Pfam" id="PF14947">
    <property type="entry name" value="HTH_45"/>
    <property type="match status" value="1"/>
</dbReference>
<gene>
    <name evidence="2" type="ORF">Asulf_01952</name>
</gene>
<sequence length="84" mass="9862">MRRTRFDIVIDIIKVVTQNGRCNKTKIVYGANLNFKIAEKYLVYLVDLEYLELELINGKTTYRATEKGKDLVRKFSEISEDMKP</sequence>
<feature type="domain" description="ArnR1-like winged helix-turn-helix" evidence="1">
    <location>
        <begin position="2"/>
        <end position="81"/>
    </location>
</feature>
<dbReference type="InterPro" id="IPR038723">
    <property type="entry name" value="ArnR1-like_HTH"/>
</dbReference>
<dbReference type="Proteomes" id="UP000013307">
    <property type="component" value="Chromosome"/>
</dbReference>
<dbReference type="EMBL" id="CP005290">
    <property type="protein sequence ID" value="AGK61918.1"/>
    <property type="molecule type" value="Genomic_DNA"/>
</dbReference>
<evidence type="ECO:0000259" key="1">
    <source>
        <dbReference type="Pfam" id="PF14947"/>
    </source>
</evidence>
<organism evidence="2 3">
    <name type="scientific">Archaeoglobus sulfaticallidus PM70-1</name>
    <dbReference type="NCBI Taxonomy" id="387631"/>
    <lineage>
        <taxon>Archaea</taxon>
        <taxon>Methanobacteriati</taxon>
        <taxon>Methanobacteriota</taxon>
        <taxon>Archaeoglobi</taxon>
        <taxon>Archaeoglobales</taxon>
        <taxon>Archaeoglobaceae</taxon>
        <taxon>Archaeoglobus</taxon>
    </lineage>
</organism>
<dbReference type="GeneID" id="15393586"/>